<dbReference type="AlphaFoldDB" id="A0A3M0D917"/>
<evidence type="ECO:0000313" key="2">
    <source>
        <dbReference type="EMBL" id="RMB12713.1"/>
    </source>
</evidence>
<dbReference type="EMBL" id="REFR01000002">
    <property type="protein sequence ID" value="RMB12713.1"/>
    <property type="molecule type" value="Genomic_DNA"/>
</dbReference>
<accession>A0A3M0D917</accession>
<proteinExistence type="predicted"/>
<reference evidence="2 3" key="1">
    <citation type="submission" date="2018-10" db="EMBL/GenBank/DDBJ databases">
        <title>Genomic Encyclopedia of Archaeal and Bacterial Type Strains, Phase II (KMG-II): from individual species to whole genera.</title>
        <authorList>
            <person name="Goeker M."/>
        </authorList>
    </citation>
    <scope>NUCLEOTIDE SEQUENCE [LARGE SCALE GENOMIC DNA]</scope>
    <source>
        <strain evidence="2 3">DSM 25217</strain>
    </source>
</reference>
<evidence type="ECO:0000313" key="3">
    <source>
        <dbReference type="Proteomes" id="UP000271227"/>
    </source>
</evidence>
<name>A0A3M0D917_9PROT</name>
<dbReference type="OrthoDB" id="8481837at2"/>
<protein>
    <submittedName>
        <fullName evidence="2">Uncharacterized protein</fullName>
    </submittedName>
</protein>
<keyword evidence="3" id="KW-1185">Reference proteome</keyword>
<dbReference type="RefSeq" id="WP_147453411.1">
    <property type="nucleotide sequence ID" value="NZ_REFR01000002.1"/>
</dbReference>
<gene>
    <name evidence="2" type="ORF">BXY39_0137</name>
</gene>
<feature type="region of interest" description="Disordered" evidence="1">
    <location>
        <begin position="559"/>
        <end position="611"/>
    </location>
</feature>
<dbReference type="Proteomes" id="UP000271227">
    <property type="component" value="Unassembled WGS sequence"/>
</dbReference>
<evidence type="ECO:0000256" key="1">
    <source>
        <dbReference type="SAM" id="MobiDB-lite"/>
    </source>
</evidence>
<comment type="caution">
    <text evidence="2">The sequence shown here is derived from an EMBL/GenBank/DDBJ whole genome shotgun (WGS) entry which is preliminary data.</text>
</comment>
<feature type="compositionally biased region" description="Basic and acidic residues" evidence="1">
    <location>
        <begin position="563"/>
        <end position="573"/>
    </location>
</feature>
<organism evidence="2 3">
    <name type="scientific">Eilatimonas milleporae</name>
    <dbReference type="NCBI Taxonomy" id="911205"/>
    <lineage>
        <taxon>Bacteria</taxon>
        <taxon>Pseudomonadati</taxon>
        <taxon>Pseudomonadota</taxon>
        <taxon>Alphaproteobacteria</taxon>
        <taxon>Kordiimonadales</taxon>
        <taxon>Kordiimonadaceae</taxon>
        <taxon>Eilatimonas</taxon>
    </lineage>
</organism>
<sequence>MSIEKSVHYEIHARRGSGWTILAIKDSRQEAVATAENLWKGGGQTGLRIVKETFDRAKQEFSSVEIFSRGAQRKKSRHDPGEAISPCLTTNDLYGGDGRRSIWELLSSSLREWAITPTELLHSLEHYYRLYNKGTLLQNAVQRTAVAFEDTQDSIQERMRKITKLVDTAADLLKAAEPTVPKLELGRLKPVTLALEGKQNRSFLLLASLSEYLRPTQTLYDKFGRILVFVSGDRPQWVTDCLDQLVSEYFLFDGVVLQLFNEPGDRGVFLNLIVHLYAGDLENLREDPAARSQVTEDALSVNAAVQTGLMPQTRKKLLKRLAVEIDATQAINDRGLYSELQALAVLRARLGTLGIDEGTLDILDQKLEARASRMVNSQSVGAALDEHADPFDKLFFLLKLEAVTPGLSNKRMVANSILPILTRPDYESALLGLNTSPIKAMPRLAQLQKAVLQSGLTEMHQRQISEKLDSLCRAILENTRILERIHQAAIGPVDKVLRLLQLMADEYFTQGTRERAEHLVLMYMRQETFAKDLSRPQNGRSPAEIQTMLWQLLETAGLKSSSKRADKADRDPLENTDGPTPSDGNGGPTAEGDSSDNSDAAKAVEDGDQEP</sequence>
<dbReference type="InParanoid" id="A0A3M0D917"/>